<dbReference type="HOGENOM" id="CLU_3231116_0_0_7"/>
<keyword evidence="2" id="KW-1185">Reference proteome</keyword>
<accession>W4LRI2</accession>
<dbReference type="AlphaFoldDB" id="W4LRI2"/>
<evidence type="ECO:0000313" key="1">
    <source>
        <dbReference type="EMBL" id="ETX00316.1"/>
    </source>
</evidence>
<dbReference type="EMBL" id="AZHW01000353">
    <property type="protein sequence ID" value="ETX00316.1"/>
    <property type="molecule type" value="Genomic_DNA"/>
</dbReference>
<sequence>MVPDTEALLSIGMIKRSSEQYLVIRNKCYEQFLSMLFQEGESK</sequence>
<proteinExistence type="predicted"/>
<protein>
    <submittedName>
        <fullName evidence="1">Uncharacterized protein</fullName>
    </submittedName>
</protein>
<dbReference type="Proteomes" id="UP000019141">
    <property type="component" value="Unassembled WGS sequence"/>
</dbReference>
<organism evidence="1 2">
    <name type="scientific">Entotheonella factor</name>
    <dbReference type="NCBI Taxonomy" id="1429438"/>
    <lineage>
        <taxon>Bacteria</taxon>
        <taxon>Pseudomonadati</taxon>
        <taxon>Nitrospinota/Tectimicrobiota group</taxon>
        <taxon>Candidatus Tectimicrobiota</taxon>
        <taxon>Candidatus Entotheonellia</taxon>
        <taxon>Candidatus Entotheonellales</taxon>
        <taxon>Candidatus Entotheonellaceae</taxon>
        <taxon>Candidatus Entotheonella</taxon>
    </lineage>
</organism>
<comment type="caution">
    <text evidence="1">The sequence shown here is derived from an EMBL/GenBank/DDBJ whole genome shotgun (WGS) entry which is preliminary data.</text>
</comment>
<reference evidence="1 2" key="1">
    <citation type="journal article" date="2014" name="Nature">
        <title>An environmental bacterial taxon with a large and distinct metabolic repertoire.</title>
        <authorList>
            <person name="Wilson M.C."/>
            <person name="Mori T."/>
            <person name="Ruckert C."/>
            <person name="Uria A.R."/>
            <person name="Helf M.J."/>
            <person name="Takada K."/>
            <person name="Gernert C."/>
            <person name="Steffens U.A."/>
            <person name="Heycke N."/>
            <person name="Schmitt S."/>
            <person name="Rinke C."/>
            <person name="Helfrich E.J."/>
            <person name="Brachmann A.O."/>
            <person name="Gurgui C."/>
            <person name="Wakimoto T."/>
            <person name="Kracht M."/>
            <person name="Crusemann M."/>
            <person name="Hentschel U."/>
            <person name="Abe I."/>
            <person name="Matsunaga S."/>
            <person name="Kalinowski J."/>
            <person name="Takeyama H."/>
            <person name="Piel J."/>
        </authorList>
    </citation>
    <scope>NUCLEOTIDE SEQUENCE [LARGE SCALE GENOMIC DNA]</scope>
    <source>
        <strain evidence="2">TSY1</strain>
    </source>
</reference>
<evidence type="ECO:0000313" key="2">
    <source>
        <dbReference type="Proteomes" id="UP000019141"/>
    </source>
</evidence>
<gene>
    <name evidence="1" type="ORF">ETSY1_11700</name>
</gene>
<name>W4LRI2_ENTF1</name>